<proteinExistence type="predicted"/>
<dbReference type="SUPFAM" id="SSF56112">
    <property type="entry name" value="Protein kinase-like (PK-like)"/>
    <property type="match status" value="1"/>
</dbReference>
<dbReference type="Pfam" id="PF00069">
    <property type="entry name" value="Pkinase"/>
    <property type="match status" value="1"/>
</dbReference>
<gene>
    <name evidence="2" type="ORF">IFM89_017702</name>
</gene>
<dbReference type="EMBL" id="JADFTS010000004">
    <property type="protein sequence ID" value="KAF9609607.1"/>
    <property type="molecule type" value="Genomic_DNA"/>
</dbReference>
<accession>A0A835LYE9</accession>
<evidence type="ECO:0000313" key="3">
    <source>
        <dbReference type="Proteomes" id="UP000631114"/>
    </source>
</evidence>
<feature type="domain" description="Protein kinase" evidence="1">
    <location>
        <begin position="1"/>
        <end position="89"/>
    </location>
</feature>
<dbReference type="OrthoDB" id="4062651at2759"/>
<dbReference type="PANTHER" id="PTHR45927:SF13">
    <property type="entry name" value="PROTEIN LYK2"/>
    <property type="match status" value="1"/>
</dbReference>
<sequence length="89" mass="9912">MNKFLDEELNAEIGNFGMARCTEEDSEDMKALSSTCSVSQNRGYLAPEQLQHNMISSSTEIFAYGVGILEVLSGQTPIVRYEMKREGTI</sequence>
<evidence type="ECO:0000259" key="1">
    <source>
        <dbReference type="PROSITE" id="PS50011"/>
    </source>
</evidence>
<reference evidence="2 3" key="1">
    <citation type="submission" date="2020-10" db="EMBL/GenBank/DDBJ databases">
        <title>The Coptis chinensis genome and diversification of protoberbering-type alkaloids.</title>
        <authorList>
            <person name="Wang B."/>
            <person name="Shu S."/>
            <person name="Song C."/>
            <person name="Liu Y."/>
        </authorList>
    </citation>
    <scope>NUCLEOTIDE SEQUENCE [LARGE SCALE GENOMIC DNA]</scope>
    <source>
        <strain evidence="2">HL-2020</strain>
        <tissue evidence="2">Leaf</tissue>
    </source>
</reference>
<dbReference type="AlphaFoldDB" id="A0A835LYE9"/>
<dbReference type="Proteomes" id="UP000631114">
    <property type="component" value="Unassembled WGS sequence"/>
</dbReference>
<keyword evidence="3" id="KW-1185">Reference proteome</keyword>
<organism evidence="2 3">
    <name type="scientific">Coptis chinensis</name>
    <dbReference type="NCBI Taxonomy" id="261450"/>
    <lineage>
        <taxon>Eukaryota</taxon>
        <taxon>Viridiplantae</taxon>
        <taxon>Streptophyta</taxon>
        <taxon>Embryophyta</taxon>
        <taxon>Tracheophyta</taxon>
        <taxon>Spermatophyta</taxon>
        <taxon>Magnoliopsida</taxon>
        <taxon>Ranunculales</taxon>
        <taxon>Ranunculaceae</taxon>
        <taxon>Coptidoideae</taxon>
        <taxon>Coptis</taxon>
    </lineage>
</organism>
<dbReference type="GO" id="GO:0004672">
    <property type="term" value="F:protein kinase activity"/>
    <property type="evidence" value="ECO:0007669"/>
    <property type="project" value="InterPro"/>
</dbReference>
<dbReference type="GO" id="GO:0005524">
    <property type="term" value="F:ATP binding"/>
    <property type="evidence" value="ECO:0007669"/>
    <property type="project" value="InterPro"/>
</dbReference>
<evidence type="ECO:0000313" key="2">
    <source>
        <dbReference type="EMBL" id="KAF9609607.1"/>
    </source>
</evidence>
<dbReference type="Gene3D" id="1.10.510.10">
    <property type="entry name" value="Transferase(Phosphotransferase) domain 1"/>
    <property type="match status" value="1"/>
</dbReference>
<protein>
    <recommendedName>
        <fullName evidence="1">Protein kinase domain-containing protein</fullName>
    </recommendedName>
</protein>
<comment type="caution">
    <text evidence="2">The sequence shown here is derived from an EMBL/GenBank/DDBJ whole genome shotgun (WGS) entry which is preliminary data.</text>
</comment>
<dbReference type="PROSITE" id="PS50011">
    <property type="entry name" value="PROTEIN_KINASE_DOM"/>
    <property type="match status" value="1"/>
</dbReference>
<dbReference type="InterPro" id="IPR052611">
    <property type="entry name" value="Plant_RLK_LysM"/>
</dbReference>
<name>A0A835LYE9_9MAGN</name>
<dbReference type="PANTHER" id="PTHR45927">
    <property type="entry name" value="LYSM-DOMAIN RECEPTOR-LIKE KINASE-RELATED"/>
    <property type="match status" value="1"/>
</dbReference>
<dbReference type="InterPro" id="IPR000719">
    <property type="entry name" value="Prot_kinase_dom"/>
</dbReference>
<dbReference type="InterPro" id="IPR011009">
    <property type="entry name" value="Kinase-like_dom_sf"/>
</dbReference>